<dbReference type="AlphaFoldDB" id="A0AAV4F0S9"/>
<evidence type="ECO:0000313" key="1">
    <source>
        <dbReference type="EMBL" id="GFR66661.1"/>
    </source>
</evidence>
<name>A0AAV4F0S9_9GAST</name>
<evidence type="ECO:0000313" key="2">
    <source>
        <dbReference type="Proteomes" id="UP000762676"/>
    </source>
</evidence>
<accession>A0AAV4F0S9</accession>
<dbReference type="EMBL" id="BMAT01011091">
    <property type="protein sequence ID" value="GFR66661.1"/>
    <property type="molecule type" value="Genomic_DNA"/>
</dbReference>
<sequence length="291" mass="33062">MDSVALWETSTRYLAFGMGDAGFERRLSRLILTGYRKPLTSDDLWRLNPRDSSDVVVTRFTRTWRQIWTRTKRNRKVKKQTEDKDYTRNGIHITGKALSQRQEREPLLGKHHNQNGRQKKTLLDQNESVPVTTNRRSCCNLFTVLVKAFGWEGDNPASADVHLPRLGELRASSGPPALLVDTDHLLPSALSPGHDERVEDEDSPHVGRLQKVAATGHYRPEVDHCRGSCQSDGRGLSENTRCDQLHLHGLEYPATGETKHDISYTFIVWSIPLQVRQYMTSVTPSWSGISH</sequence>
<keyword evidence="2" id="KW-1185">Reference proteome</keyword>
<protein>
    <submittedName>
        <fullName evidence="1">Multidrug resistance-associated protein 1</fullName>
    </submittedName>
</protein>
<proteinExistence type="predicted"/>
<comment type="caution">
    <text evidence="1">The sequence shown here is derived from an EMBL/GenBank/DDBJ whole genome shotgun (WGS) entry which is preliminary data.</text>
</comment>
<dbReference type="Proteomes" id="UP000762676">
    <property type="component" value="Unassembled WGS sequence"/>
</dbReference>
<gene>
    <name evidence="1" type="ORF">ElyMa_005565200</name>
</gene>
<reference evidence="1 2" key="1">
    <citation type="journal article" date="2021" name="Elife">
        <title>Chloroplast acquisition without the gene transfer in kleptoplastic sea slugs, Plakobranchus ocellatus.</title>
        <authorList>
            <person name="Maeda T."/>
            <person name="Takahashi S."/>
            <person name="Yoshida T."/>
            <person name="Shimamura S."/>
            <person name="Takaki Y."/>
            <person name="Nagai Y."/>
            <person name="Toyoda A."/>
            <person name="Suzuki Y."/>
            <person name="Arimoto A."/>
            <person name="Ishii H."/>
            <person name="Satoh N."/>
            <person name="Nishiyama T."/>
            <person name="Hasebe M."/>
            <person name="Maruyama T."/>
            <person name="Minagawa J."/>
            <person name="Obokata J."/>
            <person name="Shigenobu S."/>
        </authorList>
    </citation>
    <scope>NUCLEOTIDE SEQUENCE [LARGE SCALE GENOMIC DNA]</scope>
</reference>
<organism evidence="1 2">
    <name type="scientific">Elysia marginata</name>
    <dbReference type="NCBI Taxonomy" id="1093978"/>
    <lineage>
        <taxon>Eukaryota</taxon>
        <taxon>Metazoa</taxon>
        <taxon>Spiralia</taxon>
        <taxon>Lophotrochozoa</taxon>
        <taxon>Mollusca</taxon>
        <taxon>Gastropoda</taxon>
        <taxon>Heterobranchia</taxon>
        <taxon>Euthyneura</taxon>
        <taxon>Panpulmonata</taxon>
        <taxon>Sacoglossa</taxon>
        <taxon>Placobranchoidea</taxon>
        <taxon>Plakobranchidae</taxon>
        <taxon>Elysia</taxon>
    </lineage>
</organism>